<dbReference type="PANTHER" id="PTHR32322:SF2">
    <property type="entry name" value="EAMA DOMAIN-CONTAINING PROTEIN"/>
    <property type="match status" value="1"/>
</dbReference>
<feature type="transmembrane region" description="Helical" evidence="6">
    <location>
        <begin position="98"/>
        <end position="119"/>
    </location>
</feature>
<feature type="domain" description="EamA" evidence="7">
    <location>
        <begin position="13"/>
        <end position="141"/>
    </location>
</feature>
<sequence length="290" mass="31157">MSNKENDKKYSAYGMYILSLLIFGTNGFYVSHISLAASHIVLMRTLIGGALLTLLVLLRGGFDKTSIYEERIPLLIGGTTLGLNWIALFEAYRVLNVSLATLIYYVGPILVLLCSPILFHEKLTGRKWISVLIVAIGLVNISGSIVVTGMNIPGLGIAMISAFLYAVLIVFNKQITRTSGMQTAAVELNVAFAVVLMYALSTAGIPHITVRDLPYIVVIGFVNTGVAYLLYFSGLQKLSGQSVALISYLDPVSALLFSALLLHEVMTSAQAIGAVLIIGGAMLGEIRPRG</sequence>
<keyword evidence="9" id="KW-1185">Reference proteome</keyword>
<dbReference type="Pfam" id="PF00892">
    <property type="entry name" value="EamA"/>
    <property type="match status" value="2"/>
</dbReference>
<proteinExistence type="inferred from homology"/>
<feature type="domain" description="EamA" evidence="7">
    <location>
        <begin position="154"/>
        <end position="283"/>
    </location>
</feature>
<feature type="transmembrane region" description="Helical" evidence="6">
    <location>
        <begin position="213"/>
        <end position="231"/>
    </location>
</feature>
<evidence type="ECO:0000256" key="5">
    <source>
        <dbReference type="ARBA" id="ARBA00023136"/>
    </source>
</evidence>
<keyword evidence="3 6" id="KW-0812">Transmembrane</keyword>
<comment type="subcellular location">
    <subcellularLocation>
        <location evidence="1">Membrane</location>
        <topology evidence="1">Multi-pass membrane protein</topology>
    </subcellularLocation>
</comment>
<dbReference type="RefSeq" id="WP_379789275.1">
    <property type="nucleotide sequence ID" value="NZ_JBHSHL010000056.1"/>
</dbReference>
<name>A0ABV9QNW8_9FIRM</name>
<feature type="transmembrane region" description="Helical" evidence="6">
    <location>
        <begin position="12"/>
        <end position="30"/>
    </location>
</feature>
<comment type="caution">
    <text evidence="8">The sequence shown here is derived from an EMBL/GenBank/DDBJ whole genome shotgun (WGS) entry which is preliminary data.</text>
</comment>
<dbReference type="PANTHER" id="PTHR32322">
    <property type="entry name" value="INNER MEMBRANE TRANSPORTER"/>
    <property type="match status" value="1"/>
</dbReference>
<comment type="similarity">
    <text evidence="2">Belongs to the EamA transporter family.</text>
</comment>
<dbReference type="Proteomes" id="UP001595916">
    <property type="component" value="Unassembled WGS sequence"/>
</dbReference>
<dbReference type="InterPro" id="IPR000620">
    <property type="entry name" value="EamA_dom"/>
</dbReference>
<dbReference type="InterPro" id="IPR037185">
    <property type="entry name" value="EmrE-like"/>
</dbReference>
<dbReference type="InterPro" id="IPR050638">
    <property type="entry name" value="AA-Vitamin_Transporters"/>
</dbReference>
<feature type="transmembrane region" description="Helical" evidence="6">
    <location>
        <begin position="183"/>
        <end position="201"/>
    </location>
</feature>
<evidence type="ECO:0000256" key="1">
    <source>
        <dbReference type="ARBA" id="ARBA00004141"/>
    </source>
</evidence>
<dbReference type="SUPFAM" id="SSF103481">
    <property type="entry name" value="Multidrug resistance efflux transporter EmrE"/>
    <property type="match status" value="2"/>
</dbReference>
<evidence type="ECO:0000259" key="7">
    <source>
        <dbReference type="Pfam" id="PF00892"/>
    </source>
</evidence>
<dbReference type="Gene3D" id="1.10.3730.20">
    <property type="match status" value="1"/>
</dbReference>
<feature type="transmembrane region" description="Helical" evidence="6">
    <location>
        <begin position="268"/>
        <end position="286"/>
    </location>
</feature>
<protein>
    <submittedName>
        <fullName evidence="8">DMT family transporter</fullName>
    </submittedName>
</protein>
<feature type="transmembrane region" description="Helical" evidence="6">
    <location>
        <begin position="36"/>
        <end position="60"/>
    </location>
</feature>
<dbReference type="EMBL" id="JBHSHL010000056">
    <property type="protein sequence ID" value="MFC4805658.1"/>
    <property type="molecule type" value="Genomic_DNA"/>
</dbReference>
<feature type="transmembrane region" description="Helical" evidence="6">
    <location>
        <begin position="243"/>
        <end position="262"/>
    </location>
</feature>
<reference evidence="9" key="1">
    <citation type="journal article" date="2019" name="Int. J. Syst. Evol. Microbiol.">
        <title>The Global Catalogue of Microorganisms (GCM) 10K type strain sequencing project: providing services to taxonomists for standard genome sequencing and annotation.</title>
        <authorList>
            <consortium name="The Broad Institute Genomics Platform"/>
            <consortium name="The Broad Institute Genome Sequencing Center for Infectious Disease"/>
            <person name="Wu L."/>
            <person name="Ma J."/>
        </authorList>
    </citation>
    <scope>NUCLEOTIDE SEQUENCE [LARGE SCALE GENOMIC DNA]</scope>
    <source>
        <strain evidence="9">CCUG 46385</strain>
    </source>
</reference>
<feature type="transmembrane region" description="Helical" evidence="6">
    <location>
        <begin position="72"/>
        <end position="92"/>
    </location>
</feature>
<organism evidence="8 9">
    <name type="scientific">Filifactor villosus</name>
    <dbReference type="NCBI Taxonomy" id="29374"/>
    <lineage>
        <taxon>Bacteria</taxon>
        <taxon>Bacillati</taxon>
        <taxon>Bacillota</taxon>
        <taxon>Clostridia</taxon>
        <taxon>Peptostreptococcales</taxon>
        <taxon>Filifactoraceae</taxon>
        <taxon>Filifactor</taxon>
    </lineage>
</organism>
<evidence type="ECO:0000256" key="4">
    <source>
        <dbReference type="ARBA" id="ARBA00022989"/>
    </source>
</evidence>
<keyword evidence="5 6" id="KW-0472">Membrane</keyword>
<feature type="transmembrane region" description="Helical" evidence="6">
    <location>
        <begin position="152"/>
        <end position="171"/>
    </location>
</feature>
<feature type="transmembrane region" description="Helical" evidence="6">
    <location>
        <begin position="128"/>
        <end position="146"/>
    </location>
</feature>
<evidence type="ECO:0000313" key="8">
    <source>
        <dbReference type="EMBL" id="MFC4805658.1"/>
    </source>
</evidence>
<gene>
    <name evidence="8" type="ORF">ACFO4R_11345</name>
</gene>
<evidence type="ECO:0000313" key="9">
    <source>
        <dbReference type="Proteomes" id="UP001595916"/>
    </source>
</evidence>
<evidence type="ECO:0000256" key="3">
    <source>
        <dbReference type="ARBA" id="ARBA00022692"/>
    </source>
</evidence>
<evidence type="ECO:0000256" key="6">
    <source>
        <dbReference type="SAM" id="Phobius"/>
    </source>
</evidence>
<keyword evidence="4 6" id="KW-1133">Transmembrane helix</keyword>
<evidence type="ECO:0000256" key="2">
    <source>
        <dbReference type="ARBA" id="ARBA00007362"/>
    </source>
</evidence>
<accession>A0ABV9QNW8</accession>